<proteinExistence type="predicted"/>
<dbReference type="Proteomes" id="UP000326877">
    <property type="component" value="Unassembled WGS sequence"/>
</dbReference>
<dbReference type="EMBL" id="ML735302">
    <property type="protein sequence ID" value="KAE8386918.1"/>
    <property type="molecule type" value="Genomic_DNA"/>
</dbReference>
<reference evidence="2" key="1">
    <citation type="submission" date="2019-04" db="EMBL/GenBank/DDBJ databases">
        <title>Friends and foes A comparative genomics studyof 23 Aspergillus species from section Flavi.</title>
        <authorList>
            <consortium name="DOE Joint Genome Institute"/>
            <person name="Kjaerbolling I."/>
            <person name="Vesth T."/>
            <person name="Frisvad J.C."/>
            <person name="Nybo J.L."/>
            <person name="Theobald S."/>
            <person name="Kildgaard S."/>
            <person name="Isbrandt T."/>
            <person name="Kuo A."/>
            <person name="Sato A."/>
            <person name="Lyhne E.K."/>
            <person name="Kogle M.E."/>
            <person name="Wiebenga A."/>
            <person name="Kun R.S."/>
            <person name="Lubbers R.J."/>
            <person name="Makela M.R."/>
            <person name="Barry K."/>
            <person name="Chovatia M."/>
            <person name="Clum A."/>
            <person name="Daum C."/>
            <person name="Haridas S."/>
            <person name="He G."/>
            <person name="LaButti K."/>
            <person name="Lipzen A."/>
            <person name="Mondo S."/>
            <person name="Riley R."/>
            <person name="Salamov A."/>
            <person name="Simmons B.A."/>
            <person name="Magnuson J.K."/>
            <person name="Henrissat B."/>
            <person name="Mortensen U.H."/>
            <person name="Larsen T.O."/>
            <person name="Devries R.P."/>
            <person name="Grigoriev I.V."/>
            <person name="Machida M."/>
            <person name="Baker S.E."/>
            <person name="Andersen M.R."/>
        </authorList>
    </citation>
    <scope>NUCLEOTIDE SEQUENCE [LARGE SCALE GENOMIC DNA]</scope>
    <source>
        <strain evidence="2">IBT 14317</strain>
    </source>
</reference>
<organism evidence="2">
    <name type="scientific">Petromyces alliaceus</name>
    <name type="common">Aspergillus alliaceus</name>
    <dbReference type="NCBI Taxonomy" id="209559"/>
    <lineage>
        <taxon>Eukaryota</taxon>
        <taxon>Fungi</taxon>
        <taxon>Dikarya</taxon>
        <taxon>Ascomycota</taxon>
        <taxon>Pezizomycotina</taxon>
        <taxon>Eurotiomycetes</taxon>
        <taxon>Eurotiomycetidae</taxon>
        <taxon>Eurotiales</taxon>
        <taxon>Aspergillaceae</taxon>
        <taxon>Aspergillus</taxon>
        <taxon>Aspergillus subgen. Circumdati</taxon>
    </lineage>
</organism>
<feature type="region of interest" description="Disordered" evidence="1">
    <location>
        <begin position="71"/>
        <end position="147"/>
    </location>
</feature>
<sequence>MLLKINEVFPVSIPTSFSQNLEYNMSSLQTILEAVSTLSNINEVDREGLLLHREELKVALDSLHTLLQTPCASVSGSNSTLRSPTRLQATPGERNTPTTPPPATPPPATSSPAISSPATPHPAISSPATSSPATPPPATSSPATLRPATPVRADDLANTETPKCIVELINLLDKRETEILQYMQQDPESVIQSRTDWSTEDPRIVDISQIDSPDKTSPDLNIRCGFGALSLADEYTEWEYQTKLNSKRNQCRIDQLCGNLNSGNRGSFYKEFVDSRQFKDHDKARKYRCDSIFLFSGLYAHKVP</sequence>
<dbReference type="OrthoDB" id="4510463at2759"/>
<accession>A0A5N7BZB3</accession>
<name>A0A5N7BZB3_PETAA</name>
<feature type="compositionally biased region" description="Polar residues" evidence="1">
    <location>
        <begin position="71"/>
        <end position="88"/>
    </location>
</feature>
<protein>
    <submittedName>
        <fullName evidence="2">Uncharacterized protein</fullName>
    </submittedName>
</protein>
<feature type="compositionally biased region" description="Low complexity" evidence="1">
    <location>
        <begin position="110"/>
        <end position="132"/>
    </location>
</feature>
<gene>
    <name evidence="2" type="ORF">BDV23DRAFT_162185</name>
</gene>
<evidence type="ECO:0000256" key="1">
    <source>
        <dbReference type="SAM" id="MobiDB-lite"/>
    </source>
</evidence>
<feature type="compositionally biased region" description="Pro residues" evidence="1">
    <location>
        <begin position="98"/>
        <end position="109"/>
    </location>
</feature>
<dbReference type="AlphaFoldDB" id="A0A5N7BZB3"/>
<evidence type="ECO:0000313" key="2">
    <source>
        <dbReference type="EMBL" id="KAE8386918.1"/>
    </source>
</evidence>